<dbReference type="Proteomes" id="UP000305948">
    <property type="component" value="Unassembled WGS sequence"/>
</dbReference>
<dbReference type="AlphaFoldDB" id="A0A5C3N691"/>
<dbReference type="PROSITE" id="PS50142">
    <property type="entry name" value="RNASE_3_2"/>
    <property type="match status" value="1"/>
</dbReference>
<accession>A0A5C3N691</accession>
<dbReference type="GO" id="GO:0004525">
    <property type="term" value="F:ribonuclease III activity"/>
    <property type="evidence" value="ECO:0007669"/>
    <property type="project" value="InterPro"/>
</dbReference>
<dbReference type="STRING" id="5364.A0A5C3N691"/>
<evidence type="ECO:0000313" key="4">
    <source>
        <dbReference type="Proteomes" id="UP000305948"/>
    </source>
</evidence>
<feature type="compositionally biased region" description="Basic and acidic residues" evidence="1">
    <location>
        <begin position="350"/>
        <end position="371"/>
    </location>
</feature>
<gene>
    <name evidence="3" type="ORF">OE88DRAFT_1658775</name>
</gene>
<dbReference type="OrthoDB" id="416741at2759"/>
<feature type="region of interest" description="Disordered" evidence="1">
    <location>
        <begin position="305"/>
        <end position="384"/>
    </location>
</feature>
<feature type="compositionally biased region" description="Basic and acidic residues" evidence="1">
    <location>
        <begin position="491"/>
        <end position="507"/>
    </location>
</feature>
<feature type="region of interest" description="Disordered" evidence="1">
    <location>
        <begin position="202"/>
        <end position="223"/>
    </location>
</feature>
<keyword evidence="4" id="KW-1185">Reference proteome</keyword>
<dbReference type="Gene3D" id="1.10.1520.10">
    <property type="entry name" value="Ribonuclease III domain"/>
    <property type="match status" value="1"/>
</dbReference>
<dbReference type="EMBL" id="ML213510">
    <property type="protein sequence ID" value="TFK52016.1"/>
    <property type="molecule type" value="Genomic_DNA"/>
</dbReference>
<feature type="compositionally biased region" description="Polar residues" evidence="1">
    <location>
        <begin position="240"/>
        <end position="249"/>
    </location>
</feature>
<feature type="region of interest" description="Disordered" evidence="1">
    <location>
        <begin position="396"/>
        <end position="551"/>
    </location>
</feature>
<evidence type="ECO:0000313" key="3">
    <source>
        <dbReference type="EMBL" id="TFK52016.1"/>
    </source>
</evidence>
<dbReference type="SUPFAM" id="SSF69065">
    <property type="entry name" value="RNase III domain-like"/>
    <property type="match status" value="1"/>
</dbReference>
<reference evidence="3 4" key="1">
    <citation type="journal article" date="2019" name="Nat. Ecol. Evol.">
        <title>Megaphylogeny resolves global patterns of mushroom evolution.</title>
        <authorList>
            <person name="Varga T."/>
            <person name="Krizsan K."/>
            <person name="Foldi C."/>
            <person name="Dima B."/>
            <person name="Sanchez-Garcia M."/>
            <person name="Sanchez-Ramirez S."/>
            <person name="Szollosi G.J."/>
            <person name="Szarkandi J.G."/>
            <person name="Papp V."/>
            <person name="Albert L."/>
            <person name="Andreopoulos W."/>
            <person name="Angelini C."/>
            <person name="Antonin V."/>
            <person name="Barry K.W."/>
            <person name="Bougher N.L."/>
            <person name="Buchanan P."/>
            <person name="Buyck B."/>
            <person name="Bense V."/>
            <person name="Catcheside P."/>
            <person name="Chovatia M."/>
            <person name="Cooper J."/>
            <person name="Damon W."/>
            <person name="Desjardin D."/>
            <person name="Finy P."/>
            <person name="Geml J."/>
            <person name="Haridas S."/>
            <person name="Hughes K."/>
            <person name="Justo A."/>
            <person name="Karasinski D."/>
            <person name="Kautmanova I."/>
            <person name="Kiss B."/>
            <person name="Kocsube S."/>
            <person name="Kotiranta H."/>
            <person name="LaButti K.M."/>
            <person name="Lechner B.E."/>
            <person name="Liimatainen K."/>
            <person name="Lipzen A."/>
            <person name="Lukacs Z."/>
            <person name="Mihaltcheva S."/>
            <person name="Morgado L.N."/>
            <person name="Niskanen T."/>
            <person name="Noordeloos M.E."/>
            <person name="Ohm R.A."/>
            <person name="Ortiz-Santana B."/>
            <person name="Ovrebo C."/>
            <person name="Racz N."/>
            <person name="Riley R."/>
            <person name="Savchenko A."/>
            <person name="Shiryaev A."/>
            <person name="Soop K."/>
            <person name="Spirin V."/>
            <person name="Szebenyi C."/>
            <person name="Tomsovsky M."/>
            <person name="Tulloss R.E."/>
            <person name="Uehling J."/>
            <person name="Grigoriev I.V."/>
            <person name="Vagvolgyi C."/>
            <person name="Papp T."/>
            <person name="Martin F.M."/>
            <person name="Miettinen O."/>
            <person name="Hibbett D.S."/>
            <person name="Nagy L.G."/>
        </authorList>
    </citation>
    <scope>NUCLEOTIDE SEQUENCE [LARGE SCALE GENOMIC DNA]</scope>
    <source>
        <strain evidence="3 4">OMC1185</strain>
    </source>
</reference>
<feature type="region of interest" description="Disordered" evidence="1">
    <location>
        <begin position="240"/>
        <end position="266"/>
    </location>
</feature>
<protein>
    <recommendedName>
        <fullName evidence="2">RNase III domain-containing protein</fullName>
    </recommendedName>
</protein>
<proteinExistence type="predicted"/>
<feature type="compositionally biased region" description="Basic and acidic residues" evidence="1">
    <location>
        <begin position="443"/>
        <end position="453"/>
    </location>
</feature>
<name>A0A5C3N691_9AGAM</name>
<dbReference type="InterPro" id="IPR000999">
    <property type="entry name" value="RNase_III_dom"/>
</dbReference>
<sequence>MGDLFRAVQHAIVAAVQAPDFSFPLPDLVDYSWTQGMPNMRKLSYAEWERLAFLGDSAASGCIANQLKQLLPQGNTHLYSVLRSGLVSNQTFAHIYKKATLLAISSPDPVVVQPSLFKRGGDFFEAILGLMLQQKSLEFVRGWLEPMYKPLIRAAAQAYLSLQEYKLRLPPPGRGTVACGLPDHKIATEVSAIKGYLASTSARVPRPAPTQARPLKHQPGAEASHHALAVRDPNIHQSLSLSTSASQDPAQARKPAHHVPLPHKDVDVSHSGVELIDLCGDNDLSDMDISSPLKANIGEVRVLSPDSSLAPRSRPRSLSSASIESYDGSGWIPPTRERGARARSPQSAPRGRDPTIHHQDASRAMATRRDSPPQPAVASYPVDNDLQDPFARLSLQPHAHSPPRVASYPDYNDQAQDASAWPPPPIPHMPLERRLRSPSVPARHPDFYRDEPRQQGSRPRYSDNEVRRRVRTPSPPRRFRTPSPDPSRYIPLEKRIRTPPPRRREAYDPPLPSRHYESFAERPALARRLRSPSPPPLYRAYEPREQSPRMARYEMQQERRYRYDYEYDYTRQPPSRIYY</sequence>
<feature type="compositionally biased region" description="Basic and acidic residues" evidence="1">
    <location>
        <begin position="541"/>
        <end position="551"/>
    </location>
</feature>
<dbReference type="CDD" id="cd00593">
    <property type="entry name" value="RIBOc"/>
    <property type="match status" value="1"/>
</dbReference>
<organism evidence="3 4">
    <name type="scientific">Heliocybe sulcata</name>
    <dbReference type="NCBI Taxonomy" id="5364"/>
    <lineage>
        <taxon>Eukaryota</taxon>
        <taxon>Fungi</taxon>
        <taxon>Dikarya</taxon>
        <taxon>Basidiomycota</taxon>
        <taxon>Agaricomycotina</taxon>
        <taxon>Agaricomycetes</taxon>
        <taxon>Gloeophyllales</taxon>
        <taxon>Gloeophyllaceae</taxon>
        <taxon>Heliocybe</taxon>
    </lineage>
</organism>
<evidence type="ECO:0000259" key="2">
    <source>
        <dbReference type="PROSITE" id="PS50142"/>
    </source>
</evidence>
<evidence type="ECO:0000256" key="1">
    <source>
        <dbReference type="SAM" id="MobiDB-lite"/>
    </source>
</evidence>
<dbReference type="InterPro" id="IPR036389">
    <property type="entry name" value="RNase_III_sf"/>
</dbReference>
<feature type="compositionally biased region" description="Low complexity" evidence="1">
    <location>
        <begin position="305"/>
        <end position="322"/>
    </location>
</feature>
<feature type="domain" description="RNase III" evidence="2">
    <location>
        <begin position="48"/>
        <end position="136"/>
    </location>
</feature>
<dbReference type="GO" id="GO:0006396">
    <property type="term" value="P:RNA processing"/>
    <property type="evidence" value="ECO:0007669"/>
    <property type="project" value="InterPro"/>
</dbReference>